<sequence length="89" mass="10446">MDQYKELVIGQVVRSIKGRDKGRIQLVLDLLDESHVLVVDGKRRKLENPKKKKIKHLQKTNTVLTINKDINDCKIRKMLKAFENKEEVH</sequence>
<evidence type="ECO:0000313" key="2">
    <source>
        <dbReference type="Proteomes" id="UP000595814"/>
    </source>
</evidence>
<dbReference type="Proteomes" id="UP000595814">
    <property type="component" value="Chromosome"/>
</dbReference>
<gene>
    <name evidence="1" type="ORF">JFY71_06890</name>
</gene>
<evidence type="ECO:0000313" key="1">
    <source>
        <dbReference type="EMBL" id="QQK07068.1"/>
    </source>
</evidence>
<protein>
    <submittedName>
        <fullName evidence="1">KOW domain-containing RNA-binding protein</fullName>
    </submittedName>
</protein>
<proteinExistence type="predicted"/>
<organism evidence="1 2">
    <name type="scientific">Miniphocaeibacter halophilus</name>
    <dbReference type="NCBI Taxonomy" id="2931922"/>
    <lineage>
        <taxon>Bacteria</taxon>
        <taxon>Bacillati</taxon>
        <taxon>Bacillota</taxon>
        <taxon>Tissierellia</taxon>
        <taxon>Tissierellales</taxon>
        <taxon>Peptoniphilaceae</taxon>
        <taxon>Miniphocaeibacter</taxon>
    </lineage>
</organism>
<reference evidence="1 2" key="1">
    <citation type="journal article" date="2022" name="Int. J. Syst. Evol. Microbiol.">
        <title>Miniphocaeibacter halophilus sp. nov., an ammonium-tolerant acetate-producing bacterium isolated from a biogas system.</title>
        <authorList>
            <person name="Schnurer A."/>
            <person name="Singh A."/>
            <person name="Bi S."/>
            <person name="Qiao W."/>
            <person name="Westerholm M."/>
        </authorList>
    </citation>
    <scope>NUCLEOTIDE SEQUENCE [LARGE SCALE GENOMIC DNA]</scope>
    <source>
        <strain evidence="1 2">AMB_01</strain>
    </source>
</reference>
<keyword evidence="2" id="KW-1185">Reference proteome</keyword>
<dbReference type="EMBL" id="CP066744">
    <property type="protein sequence ID" value="QQK07068.1"/>
    <property type="molecule type" value="Genomic_DNA"/>
</dbReference>
<accession>A0AC61MRX6</accession>
<name>A0AC61MRX6_9FIRM</name>